<reference evidence="1" key="1">
    <citation type="submission" date="2020-09" db="EMBL/GenBank/DDBJ databases">
        <title>Genome-Enabled Discovery of Anthraquinone Biosynthesis in Senna tora.</title>
        <authorList>
            <person name="Kang S.-H."/>
            <person name="Pandey R.P."/>
            <person name="Lee C.-M."/>
            <person name="Sim J.-S."/>
            <person name="Jeong J.-T."/>
            <person name="Choi B.-S."/>
            <person name="Jung M."/>
            <person name="Ginzburg D."/>
            <person name="Zhao K."/>
            <person name="Won S.Y."/>
            <person name="Oh T.-J."/>
            <person name="Yu Y."/>
            <person name="Kim N.-H."/>
            <person name="Lee O.R."/>
            <person name="Lee T.-H."/>
            <person name="Bashyal P."/>
            <person name="Kim T.-S."/>
            <person name="Lee W.-H."/>
            <person name="Kawkins C."/>
            <person name="Kim C.-K."/>
            <person name="Kim J.S."/>
            <person name="Ahn B.O."/>
            <person name="Rhee S.Y."/>
            <person name="Sohng J.K."/>
        </authorList>
    </citation>
    <scope>NUCLEOTIDE SEQUENCE</scope>
    <source>
        <tissue evidence="1">Leaf</tissue>
    </source>
</reference>
<comment type="caution">
    <text evidence="1">The sequence shown here is derived from an EMBL/GenBank/DDBJ whole genome shotgun (WGS) entry which is preliminary data.</text>
</comment>
<evidence type="ECO:0000313" key="2">
    <source>
        <dbReference type="Proteomes" id="UP000634136"/>
    </source>
</evidence>
<gene>
    <name evidence="1" type="ORF">G2W53_033387</name>
</gene>
<proteinExistence type="predicted"/>
<dbReference type="EMBL" id="JAAIUW010000010">
    <property type="protein sequence ID" value="KAF7812411.1"/>
    <property type="molecule type" value="Genomic_DNA"/>
</dbReference>
<evidence type="ECO:0000313" key="1">
    <source>
        <dbReference type="EMBL" id="KAF7812411.1"/>
    </source>
</evidence>
<sequence>MGLVNAWKEYGVMSKHILNQNSRLNPKRFQEVQVKRVVAQVSQTDRFALYLGIRLDLELEWDS</sequence>
<dbReference type="AlphaFoldDB" id="A0A834SZ63"/>
<dbReference type="Proteomes" id="UP000634136">
    <property type="component" value="Unassembled WGS sequence"/>
</dbReference>
<protein>
    <submittedName>
        <fullName evidence="1">Uncharacterized protein</fullName>
    </submittedName>
</protein>
<name>A0A834SZ63_9FABA</name>
<accession>A0A834SZ63</accession>
<keyword evidence="2" id="KW-1185">Reference proteome</keyword>
<organism evidence="1 2">
    <name type="scientific">Senna tora</name>
    <dbReference type="NCBI Taxonomy" id="362788"/>
    <lineage>
        <taxon>Eukaryota</taxon>
        <taxon>Viridiplantae</taxon>
        <taxon>Streptophyta</taxon>
        <taxon>Embryophyta</taxon>
        <taxon>Tracheophyta</taxon>
        <taxon>Spermatophyta</taxon>
        <taxon>Magnoliopsida</taxon>
        <taxon>eudicotyledons</taxon>
        <taxon>Gunneridae</taxon>
        <taxon>Pentapetalae</taxon>
        <taxon>rosids</taxon>
        <taxon>fabids</taxon>
        <taxon>Fabales</taxon>
        <taxon>Fabaceae</taxon>
        <taxon>Caesalpinioideae</taxon>
        <taxon>Cassia clade</taxon>
        <taxon>Senna</taxon>
    </lineage>
</organism>